<feature type="region of interest" description="Disordered" evidence="1">
    <location>
        <begin position="1"/>
        <end position="50"/>
    </location>
</feature>
<reference evidence="2 3" key="1">
    <citation type="submission" date="2017-07" db="EMBL/GenBank/DDBJ databases">
        <authorList>
            <person name="Talla V."/>
            <person name="Backstrom N."/>
        </authorList>
    </citation>
    <scope>NUCLEOTIDE SEQUENCE [LARGE SCALE GENOMIC DNA]</scope>
</reference>
<feature type="compositionally biased region" description="Basic residues" evidence="1">
    <location>
        <begin position="18"/>
        <end position="35"/>
    </location>
</feature>
<evidence type="ECO:0000313" key="3">
    <source>
        <dbReference type="Proteomes" id="UP000324832"/>
    </source>
</evidence>
<accession>A0A5E4Q651</accession>
<dbReference type="EMBL" id="FZQP02001759">
    <property type="protein sequence ID" value="VVC93749.1"/>
    <property type="molecule type" value="Genomic_DNA"/>
</dbReference>
<dbReference type="AlphaFoldDB" id="A0A5E4Q651"/>
<gene>
    <name evidence="2" type="ORF">LSINAPIS_LOCUS5873</name>
</gene>
<sequence length="84" mass="9391">MRVWRRRRGRGRAAGAGRARRAGRRAAARASGRRRPAGEGPVHRELPPGAHAARALTDQVHIIYDIRRGPPRGCTRVWPPPTCW</sequence>
<organism evidence="2 3">
    <name type="scientific">Leptidea sinapis</name>
    <dbReference type="NCBI Taxonomy" id="189913"/>
    <lineage>
        <taxon>Eukaryota</taxon>
        <taxon>Metazoa</taxon>
        <taxon>Ecdysozoa</taxon>
        <taxon>Arthropoda</taxon>
        <taxon>Hexapoda</taxon>
        <taxon>Insecta</taxon>
        <taxon>Pterygota</taxon>
        <taxon>Neoptera</taxon>
        <taxon>Endopterygota</taxon>
        <taxon>Lepidoptera</taxon>
        <taxon>Glossata</taxon>
        <taxon>Ditrysia</taxon>
        <taxon>Papilionoidea</taxon>
        <taxon>Pieridae</taxon>
        <taxon>Dismorphiinae</taxon>
        <taxon>Leptidea</taxon>
    </lineage>
</organism>
<keyword evidence="3" id="KW-1185">Reference proteome</keyword>
<dbReference type="Proteomes" id="UP000324832">
    <property type="component" value="Unassembled WGS sequence"/>
</dbReference>
<name>A0A5E4Q651_9NEOP</name>
<evidence type="ECO:0000256" key="1">
    <source>
        <dbReference type="SAM" id="MobiDB-lite"/>
    </source>
</evidence>
<feature type="compositionally biased region" description="Basic residues" evidence="1">
    <location>
        <begin position="1"/>
        <end position="11"/>
    </location>
</feature>
<protein>
    <submittedName>
        <fullName evidence="2">Uncharacterized protein</fullName>
    </submittedName>
</protein>
<evidence type="ECO:0000313" key="2">
    <source>
        <dbReference type="EMBL" id="VVC93749.1"/>
    </source>
</evidence>
<proteinExistence type="predicted"/>